<name>A0ABT5F2T0_9BACT</name>
<dbReference type="RefSeq" id="WP_271926653.1">
    <property type="nucleotide sequence ID" value="NZ_JAQNDO010000001.1"/>
</dbReference>
<comment type="caution">
    <text evidence="1">The sequence shown here is derived from an EMBL/GenBank/DDBJ whole genome shotgun (WGS) entry which is preliminary data.</text>
</comment>
<proteinExistence type="predicted"/>
<sequence length="90" mass="9605">MATETAPTKSATPTAAAAATQEPIIIDLGKKKRKDVRKLRRGKPGRLMDRILQVLDDGRAAQAIPAGAQAVVIVVREKKRTKAGKMFGLG</sequence>
<accession>A0ABT5F2T0</accession>
<dbReference type="Pfam" id="PF19702">
    <property type="entry name" value="DUF6200"/>
    <property type="match status" value="1"/>
</dbReference>
<reference evidence="1 2" key="1">
    <citation type="submission" date="2022-11" db="EMBL/GenBank/DDBJ databases">
        <title>Minimal conservation of predation-associated metabolite biosynthetic gene clusters underscores biosynthetic potential of Myxococcota including descriptions for ten novel species: Archangium lansinium sp. nov., Myxococcus landrumus sp. nov., Nannocystis bai.</title>
        <authorList>
            <person name="Ahearne A."/>
            <person name="Stevens C."/>
            <person name="Dowd S."/>
        </authorList>
    </citation>
    <scope>NUCLEOTIDE SEQUENCE [LARGE SCALE GENOMIC DNA]</scope>
    <source>
        <strain evidence="1 2">RJM3</strain>
    </source>
</reference>
<dbReference type="InterPro" id="IPR045680">
    <property type="entry name" value="DUF6200"/>
</dbReference>
<evidence type="ECO:0000313" key="1">
    <source>
        <dbReference type="EMBL" id="MDC0747924.1"/>
    </source>
</evidence>
<gene>
    <name evidence="1" type="ORF">POL67_41725</name>
</gene>
<keyword evidence="2" id="KW-1185">Reference proteome</keyword>
<organism evidence="1 2">
    <name type="scientific">Polyangium mundeleinium</name>
    <dbReference type="NCBI Taxonomy" id="2995306"/>
    <lineage>
        <taxon>Bacteria</taxon>
        <taxon>Pseudomonadati</taxon>
        <taxon>Myxococcota</taxon>
        <taxon>Polyangia</taxon>
        <taxon>Polyangiales</taxon>
        <taxon>Polyangiaceae</taxon>
        <taxon>Polyangium</taxon>
    </lineage>
</organism>
<evidence type="ECO:0000313" key="2">
    <source>
        <dbReference type="Proteomes" id="UP001221411"/>
    </source>
</evidence>
<dbReference type="EMBL" id="JAQNDO010000001">
    <property type="protein sequence ID" value="MDC0747924.1"/>
    <property type="molecule type" value="Genomic_DNA"/>
</dbReference>
<dbReference type="Proteomes" id="UP001221411">
    <property type="component" value="Unassembled WGS sequence"/>
</dbReference>
<protein>
    <submittedName>
        <fullName evidence="1">Uncharacterized protein</fullName>
    </submittedName>
</protein>